<dbReference type="InterPro" id="IPR001818">
    <property type="entry name" value="Pept_M10_metallopeptidase"/>
</dbReference>
<keyword evidence="8" id="KW-1185">Reference proteome</keyword>
<evidence type="ECO:0000256" key="2">
    <source>
        <dbReference type="ARBA" id="ARBA00022723"/>
    </source>
</evidence>
<dbReference type="Pfam" id="PF00413">
    <property type="entry name" value="Peptidase_M10"/>
    <property type="match status" value="1"/>
</dbReference>
<dbReference type="Proteomes" id="UP000321595">
    <property type="component" value="Chromosome"/>
</dbReference>
<protein>
    <submittedName>
        <fullName evidence="7">Matrixin family metalloprotease</fullName>
    </submittedName>
</protein>
<dbReference type="GO" id="GO:0031012">
    <property type="term" value="C:extracellular matrix"/>
    <property type="evidence" value="ECO:0007669"/>
    <property type="project" value="InterPro"/>
</dbReference>
<dbReference type="GO" id="GO:0008270">
    <property type="term" value="F:zinc ion binding"/>
    <property type="evidence" value="ECO:0007669"/>
    <property type="project" value="InterPro"/>
</dbReference>
<dbReference type="GO" id="GO:0006508">
    <property type="term" value="P:proteolysis"/>
    <property type="evidence" value="ECO:0007669"/>
    <property type="project" value="UniProtKB-KW"/>
</dbReference>
<keyword evidence="3" id="KW-0378">Hydrolase</keyword>
<dbReference type="InterPro" id="IPR024079">
    <property type="entry name" value="MetalloPept_cat_dom_sf"/>
</dbReference>
<evidence type="ECO:0000259" key="6">
    <source>
        <dbReference type="Pfam" id="PF00413"/>
    </source>
</evidence>
<evidence type="ECO:0000256" key="3">
    <source>
        <dbReference type="ARBA" id="ARBA00022801"/>
    </source>
</evidence>
<evidence type="ECO:0000256" key="4">
    <source>
        <dbReference type="ARBA" id="ARBA00022833"/>
    </source>
</evidence>
<dbReference type="AlphaFoldDB" id="A0A5B8XKJ0"/>
<dbReference type="EMBL" id="CP042467">
    <property type="protein sequence ID" value="QED26320.1"/>
    <property type="molecule type" value="Genomic_DNA"/>
</dbReference>
<dbReference type="InterPro" id="IPR021190">
    <property type="entry name" value="Pept_M10A"/>
</dbReference>
<dbReference type="GO" id="GO:0004222">
    <property type="term" value="F:metalloendopeptidase activity"/>
    <property type="evidence" value="ECO:0007669"/>
    <property type="project" value="InterPro"/>
</dbReference>
<keyword evidence="4" id="KW-0862">Zinc</keyword>
<keyword evidence="7" id="KW-0482">Metalloprotease</keyword>
<feature type="domain" description="Peptidase M10 metallopeptidase" evidence="6">
    <location>
        <begin position="77"/>
        <end position="218"/>
    </location>
</feature>
<organism evidence="7 8">
    <name type="scientific">Microvenator marinus</name>
    <dbReference type="NCBI Taxonomy" id="2600177"/>
    <lineage>
        <taxon>Bacteria</taxon>
        <taxon>Deltaproteobacteria</taxon>
        <taxon>Bradymonadales</taxon>
        <taxon>Microvenatoraceae</taxon>
        <taxon>Microvenator</taxon>
    </lineage>
</organism>
<keyword evidence="2" id="KW-0479">Metal-binding</keyword>
<name>A0A5B8XKJ0_9DELT</name>
<gene>
    <name evidence="7" type="ORF">FRD01_03430</name>
</gene>
<evidence type="ECO:0000313" key="7">
    <source>
        <dbReference type="EMBL" id="QED26320.1"/>
    </source>
</evidence>
<accession>A0A5B8XKJ0</accession>
<evidence type="ECO:0000256" key="5">
    <source>
        <dbReference type="SAM" id="SignalP"/>
    </source>
</evidence>
<reference evidence="7 8" key="1">
    <citation type="submission" date="2019-08" db="EMBL/GenBank/DDBJ databases">
        <authorList>
            <person name="Liang Q."/>
        </authorList>
    </citation>
    <scope>NUCLEOTIDE SEQUENCE [LARGE SCALE GENOMIC DNA]</scope>
    <source>
        <strain evidence="7 8">V1718</strain>
    </source>
</reference>
<dbReference type="PRINTS" id="PR00138">
    <property type="entry name" value="MATRIXIN"/>
</dbReference>
<feature type="chain" id="PRO_5022743239" evidence="5">
    <location>
        <begin position="19"/>
        <end position="278"/>
    </location>
</feature>
<sequence length="278" mass="30644">MKVWVVLTLLLLSFDVSAWVPTTTCTEFGAFRCKAGEVPKQVKWNARCVSYYLHEAGSAAVPTEDGILSDELLSAVNLGFEAWHEVECSDLQILYGGETDDSRAAADGKANIVVWRDDEWPEGYSRTAFALTSVTYNAETGHIVDADIELNGEFHNFTVGDDNPEVDVQNTLTHEVGHFIGLDHTPEMTATMFASAAIGETRKRTLEQDDIDGLCAIYPRLTERRTCDAPPPHVFEEDVEEGCCATAPAKRTSTPLALLFGLLGLIILRSRLHRADRP</sequence>
<evidence type="ECO:0000313" key="8">
    <source>
        <dbReference type="Proteomes" id="UP000321595"/>
    </source>
</evidence>
<feature type="signal peptide" evidence="5">
    <location>
        <begin position="1"/>
        <end position="18"/>
    </location>
</feature>
<dbReference type="OrthoDB" id="5516015at2"/>
<keyword evidence="1 7" id="KW-0645">Protease</keyword>
<evidence type="ECO:0000256" key="1">
    <source>
        <dbReference type="ARBA" id="ARBA00022670"/>
    </source>
</evidence>
<dbReference type="KEGG" id="bbae:FRD01_03430"/>
<dbReference type="Gene3D" id="3.40.390.10">
    <property type="entry name" value="Collagenase (Catalytic Domain)"/>
    <property type="match status" value="1"/>
</dbReference>
<dbReference type="RefSeq" id="WP_146957664.1">
    <property type="nucleotide sequence ID" value="NZ_CP042467.1"/>
</dbReference>
<proteinExistence type="predicted"/>
<dbReference type="SUPFAM" id="SSF55486">
    <property type="entry name" value="Metalloproteases ('zincins'), catalytic domain"/>
    <property type="match status" value="1"/>
</dbReference>
<keyword evidence="5" id="KW-0732">Signal</keyword>